<reference evidence="2 3" key="1">
    <citation type="submission" date="2020-04" db="EMBL/GenBank/DDBJ databases">
        <authorList>
            <person name="De Canck E."/>
        </authorList>
    </citation>
    <scope>NUCLEOTIDE SEQUENCE [LARGE SCALE GENOMIC DNA]</scope>
    <source>
        <strain evidence="2 3">LMG 22037</strain>
    </source>
</reference>
<organism evidence="2 3">
    <name type="scientific">Paraburkholderia phenoliruptrix</name>
    <dbReference type="NCBI Taxonomy" id="252970"/>
    <lineage>
        <taxon>Bacteria</taxon>
        <taxon>Pseudomonadati</taxon>
        <taxon>Pseudomonadota</taxon>
        <taxon>Betaproteobacteria</taxon>
        <taxon>Burkholderiales</taxon>
        <taxon>Burkholderiaceae</taxon>
        <taxon>Paraburkholderia</taxon>
    </lineage>
</organism>
<sequence length="192" mass="21475">MTVTREPRAQSYQLMRFDDFLPGPQAEALANAARTLPWQFGWKSNANMAGGHWHVDLDGGTRTDNDGEVATLLTHELARTLWAAAVAGPMHGHTLVRAYANAHTYGIGGNAHMDRRDDGYWSLVYYAVPEWRAQWCGETVFLDHAGDIAWSCLPRPNRAIVFPANVMHAARAVDRDCHQLRVCIVLKTRAPR</sequence>
<evidence type="ECO:0000259" key="1">
    <source>
        <dbReference type="Pfam" id="PF13640"/>
    </source>
</evidence>
<dbReference type="AlphaFoldDB" id="A0A6J5C8M4"/>
<protein>
    <recommendedName>
        <fullName evidence="1">Prolyl 4-hydroxylase alpha subunit Fe(2+) 2OG dioxygenase domain-containing protein</fullName>
    </recommendedName>
</protein>
<dbReference type="Proteomes" id="UP000494249">
    <property type="component" value="Unassembled WGS sequence"/>
</dbReference>
<dbReference type="Pfam" id="PF13640">
    <property type="entry name" value="2OG-FeII_Oxy_3"/>
    <property type="match status" value="1"/>
</dbReference>
<gene>
    <name evidence="2" type="ORF">LMG22037_05541</name>
</gene>
<evidence type="ECO:0000313" key="2">
    <source>
        <dbReference type="EMBL" id="CAB3730542.1"/>
    </source>
</evidence>
<dbReference type="InterPro" id="IPR044862">
    <property type="entry name" value="Pro_4_hyd_alph_FE2OG_OXY"/>
</dbReference>
<dbReference type="Gene3D" id="2.60.120.620">
    <property type="entry name" value="q2cbj1_9rhob like domain"/>
    <property type="match status" value="1"/>
</dbReference>
<evidence type="ECO:0000313" key="3">
    <source>
        <dbReference type="Proteomes" id="UP000494249"/>
    </source>
</evidence>
<accession>A0A6J5C8M4</accession>
<feature type="domain" description="Prolyl 4-hydroxylase alpha subunit Fe(2+) 2OG dioxygenase" evidence="1">
    <location>
        <begin position="102"/>
        <end position="176"/>
    </location>
</feature>
<name>A0A6J5C8M4_9BURK</name>
<proteinExistence type="predicted"/>
<dbReference type="RefSeq" id="WP_035481650.1">
    <property type="nucleotide sequence ID" value="NZ_CADIKB010000041.1"/>
</dbReference>
<dbReference type="EMBL" id="CADIKB010000041">
    <property type="protein sequence ID" value="CAB3730542.1"/>
    <property type="molecule type" value="Genomic_DNA"/>
</dbReference>